<dbReference type="PANTHER" id="PTHR43229">
    <property type="entry name" value="NODULATION PROTEIN J"/>
    <property type="match status" value="1"/>
</dbReference>
<keyword evidence="7" id="KW-0997">Cell inner membrane</keyword>
<feature type="transmembrane region" description="Helical" evidence="12">
    <location>
        <begin position="53"/>
        <end position="72"/>
    </location>
</feature>
<dbReference type="PIRSF" id="PIRSF006648">
    <property type="entry name" value="DrrB"/>
    <property type="match status" value="1"/>
</dbReference>
<evidence type="ECO:0000259" key="13">
    <source>
        <dbReference type="PROSITE" id="PS51012"/>
    </source>
</evidence>
<accession>A1WH08</accession>
<dbReference type="eggNOG" id="COG0842">
    <property type="taxonomic scope" value="Bacteria"/>
</dbReference>
<keyword evidence="5" id="KW-0536">Nodulation</keyword>
<feature type="transmembrane region" description="Helical" evidence="12">
    <location>
        <begin position="256"/>
        <end position="274"/>
    </location>
</feature>
<comment type="function">
    <text evidence="11">Part of the ABC transporter complex NodIJ involved in the export of the nodulation factors (Nod factors), the bacterial signal molecules that induce symbiosis and subsequent nodulation induction. Nod factors are LCO (lipo-chitin oligosaccharide), a modified beta-1,4-linked N-acetylglucosamine oligosaccharide. This subunit encodes the transporter.</text>
</comment>
<dbReference type="InterPro" id="IPR005981">
    <property type="entry name" value="ABC_transptNodJ"/>
</dbReference>
<evidence type="ECO:0000256" key="12">
    <source>
        <dbReference type="RuleBase" id="RU361157"/>
    </source>
</evidence>
<feature type="transmembrane region" description="Helical" evidence="12">
    <location>
        <begin position="169"/>
        <end position="190"/>
    </location>
</feature>
<dbReference type="AlphaFoldDB" id="A1WH08"/>
<dbReference type="OrthoDB" id="9778589at2"/>
<evidence type="ECO:0000256" key="6">
    <source>
        <dbReference type="ARBA" id="ARBA00022475"/>
    </source>
</evidence>
<sequence length="280" mass="31056">MTTLSTPAKPTLQPGIWRAPILSLRFWPVFQRNLLVWRKLAIPSLVGNIAEPLMWLVAFGYGMGALVGHVNVVGAQGAQQVPYILFLASGAICMSAMQAASFEALYSAFSRMHVQKTWDSILNAPVGLDDIVLAEMLWAAFKSLFTVTAILGVMLALQISHSPKLLLAWPILLGVGITFSCIALVFNALAKGYDFFTYYFTLFLTPMMFLSGVFFPLEQLPRMLQAAASWLPLSNAVALVRPLFMDQWPQDAARHALVLLVYTVAAFWLALALTRKRFQR</sequence>
<comment type="subunit">
    <text evidence="3">The complex is composed of two ATP-binding proteins (NodI) and two transmembrane proteins (NodJ).</text>
</comment>
<evidence type="ECO:0000256" key="4">
    <source>
        <dbReference type="ARBA" id="ARBA00022448"/>
    </source>
</evidence>
<evidence type="ECO:0000256" key="3">
    <source>
        <dbReference type="ARBA" id="ARBA00011350"/>
    </source>
</evidence>
<dbReference type="InterPro" id="IPR013525">
    <property type="entry name" value="ABC2_TM"/>
</dbReference>
<dbReference type="InterPro" id="IPR047817">
    <property type="entry name" value="ABC2_TM_bact-type"/>
</dbReference>
<evidence type="ECO:0000256" key="2">
    <source>
        <dbReference type="ARBA" id="ARBA00008394"/>
    </source>
</evidence>
<feature type="domain" description="ABC transmembrane type-2" evidence="13">
    <location>
        <begin position="43"/>
        <end position="277"/>
    </location>
</feature>
<dbReference type="STRING" id="391735.Veis_1143"/>
<protein>
    <recommendedName>
        <fullName evidence="12">Transport permease protein</fullName>
    </recommendedName>
</protein>
<feature type="transmembrane region" description="Helical" evidence="12">
    <location>
        <begin position="136"/>
        <end position="157"/>
    </location>
</feature>
<comment type="similarity">
    <text evidence="2">Belongs to the ABC-2 integral membrane protein family. Lipooligosaccharide exporter (TC 3.A.1.102) subfamily.</text>
</comment>
<evidence type="ECO:0000313" key="15">
    <source>
        <dbReference type="Proteomes" id="UP000000374"/>
    </source>
</evidence>
<dbReference type="PROSITE" id="PS51012">
    <property type="entry name" value="ABC_TM2"/>
    <property type="match status" value="1"/>
</dbReference>
<dbReference type="RefSeq" id="WP_011808926.1">
    <property type="nucleotide sequence ID" value="NC_008786.1"/>
</dbReference>
<evidence type="ECO:0000256" key="9">
    <source>
        <dbReference type="ARBA" id="ARBA00022989"/>
    </source>
</evidence>
<evidence type="ECO:0000256" key="5">
    <source>
        <dbReference type="ARBA" id="ARBA00022458"/>
    </source>
</evidence>
<organism evidence="14 15">
    <name type="scientific">Verminephrobacter eiseniae (strain EF01-2)</name>
    <dbReference type="NCBI Taxonomy" id="391735"/>
    <lineage>
        <taxon>Bacteria</taxon>
        <taxon>Pseudomonadati</taxon>
        <taxon>Pseudomonadota</taxon>
        <taxon>Betaproteobacteria</taxon>
        <taxon>Burkholderiales</taxon>
        <taxon>Comamonadaceae</taxon>
        <taxon>Verminephrobacter</taxon>
    </lineage>
</organism>
<evidence type="ECO:0000256" key="7">
    <source>
        <dbReference type="ARBA" id="ARBA00022519"/>
    </source>
</evidence>
<keyword evidence="8 12" id="KW-0812">Transmembrane</keyword>
<dbReference type="GO" id="GO:0043190">
    <property type="term" value="C:ATP-binding cassette (ABC) transporter complex"/>
    <property type="evidence" value="ECO:0007669"/>
    <property type="project" value="InterPro"/>
</dbReference>
<dbReference type="Pfam" id="PF01061">
    <property type="entry name" value="ABC2_membrane"/>
    <property type="match status" value="1"/>
</dbReference>
<dbReference type="HOGENOM" id="CLU_039483_3_1_4"/>
<dbReference type="KEGG" id="vei:Veis_1143"/>
<evidence type="ECO:0000256" key="11">
    <source>
        <dbReference type="ARBA" id="ARBA00025119"/>
    </source>
</evidence>
<dbReference type="InterPro" id="IPR051784">
    <property type="entry name" value="Nod_factor_ABC_transporter"/>
</dbReference>
<dbReference type="Proteomes" id="UP000000374">
    <property type="component" value="Chromosome"/>
</dbReference>
<dbReference type="EMBL" id="CP000542">
    <property type="protein sequence ID" value="ABM56915.1"/>
    <property type="molecule type" value="Genomic_DNA"/>
</dbReference>
<feature type="transmembrane region" description="Helical" evidence="12">
    <location>
        <begin position="84"/>
        <end position="109"/>
    </location>
</feature>
<keyword evidence="15" id="KW-1185">Reference proteome</keyword>
<dbReference type="GeneID" id="76459804"/>
<keyword evidence="6 12" id="KW-1003">Cell membrane</keyword>
<dbReference type="PANTHER" id="PTHR43229:SF2">
    <property type="entry name" value="NODULATION PROTEIN J"/>
    <property type="match status" value="1"/>
</dbReference>
<dbReference type="GO" id="GO:0015772">
    <property type="term" value="P:oligosaccharide transport"/>
    <property type="evidence" value="ECO:0007669"/>
    <property type="project" value="InterPro"/>
</dbReference>
<comment type="subcellular location">
    <subcellularLocation>
        <location evidence="1 12">Cell inner membrane</location>
        <topology evidence="1 12">Multi-pass membrane protein</topology>
    </subcellularLocation>
</comment>
<dbReference type="PRINTS" id="PR00164">
    <property type="entry name" value="ABC2TRNSPORT"/>
</dbReference>
<evidence type="ECO:0000256" key="1">
    <source>
        <dbReference type="ARBA" id="ARBA00004429"/>
    </source>
</evidence>
<gene>
    <name evidence="14" type="ordered locus">Veis_1143</name>
</gene>
<keyword evidence="10 12" id="KW-0472">Membrane</keyword>
<name>A1WH08_VEREI</name>
<feature type="transmembrane region" description="Helical" evidence="12">
    <location>
        <begin position="196"/>
        <end position="217"/>
    </location>
</feature>
<dbReference type="InterPro" id="IPR000412">
    <property type="entry name" value="ABC_2_transport"/>
</dbReference>
<dbReference type="NCBIfam" id="TIGR01291">
    <property type="entry name" value="nodJ"/>
    <property type="match status" value="1"/>
</dbReference>
<evidence type="ECO:0000256" key="8">
    <source>
        <dbReference type="ARBA" id="ARBA00022692"/>
    </source>
</evidence>
<evidence type="ECO:0000256" key="10">
    <source>
        <dbReference type="ARBA" id="ARBA00023136"/>
    </source>
</evidence>
<dbReference type="GO" id="GO:0140359">
    <property type="term" value="F:ABC-type transporter activity"/>
    <property type="evidence" value="ECO:0007669"/>
    <property type="project" value="InterPro"/>
</dbReference>
<proteinExistence type="inferred from homology"/>
<reference evidence="15" key="1">
    <citation type="submission" date="2006-12" db="EMBL/GenBank/DDBJ databases">
        <title>Complete sequence of chromosome 1 of Verminephrobacter eiseniae EF01-2.</title>
        <authorList>
            <person name="Copeland A."/>
            <person name="Lucas S."/>
            <person name="Lapidus A."/>
            <person name="Barry K."/>
            <person name="Detter J.C."/>
            <person name="Glavina del Rio T."/>
            <person name="Dalin E."/>
            <person name="Tice H."/>
            <person name="Pitluck S."/>
            <person name="Chertkov O."/>
            <person name="Brettin T."/>
            <person name="Bruce D."/>
            <person name="Han C."/>
            <person name="Tapia R."/>
            <person name="Gilna P."/>
            <person name="Schmutz J."/>
            <person name="Larimer F."/>
            <person name="Land M."/>
            <person name="Hauser L."/>
            <person name="Kyrpides N."/>
            <person name="Kim E."/>
            <person name="Stahl D."/>
            <person name="Richardson P."/>
        </authorList>
    </citation>
    <scope>NUCLEOTIDE SEQUENCE [LARGE SCALE GENOMIC DNA]</scope>
    <source>
        <strain evidence="15">EF01-2</strain>
    </source>
</reference>
<keyword evidence="4 12" id="KW-0813">Transport</keyword>
<keyword evidence="9 12" id="KW-1133">Transmembrane helix</keyword>
<evidence type="ECO:0000313" key="14">
    <source>
        <dbReference type="EMBL" id="ABM56915.1"/>
    </source>
</evidence>